<sequence>MSSNTFINNNNNNNDVQFNTEIISLNNSNQTFEQEQINYFSSNFDTDNSPKLNPCKISEQFYQLHVLKQQQLQQKNEETFSSQQNYKENLFKNQEYQQKNNIQHLNSREQYDIANYEPPQYESWEEEEDLDIVIDLNRSNSFNSGIFQFETNNNDYLLNNQLQSWKL</sequence>
<gene>
    <name evidence="1" type="ORF">HANVADRAFT_51251</name>
</gene>
<protein>
    <submittedName>
        <fullName evidence="1">Uncharacterized protein</fullName>
    </submittedName>
</protein>
<accession>A0A1B7TJ79</accession>
<dbReference type="OrthoDB" id="3972936at2759"/>
<keyword evidence="2" id="KW-1185">Reference proteome</keyword>
<dbReference type="Proteomes" id="UP000092321">
    <property type="component" value="Unassembled WGS sequence"/>
</dbReference>
<proteinExistence type="predicted"/>
<organism evidence="1 2">
    <name type="scientific">Hanseniaspora valbyensis NRRL Y-1626</name>
    <dbReference type="NCBI Taxonomy" id="766949"/>
    <lineage>
        <taxon>Eukaryota</taxon>
        <taxon>Fungi</taxon>
        <taxon>Dikarya</taxon>
        <taxon>Ascomycota</taxon>
        <taxon>Saccharomycotina</taxon>
        <taxon>Saccharomycetes</taxon>
        <taxon>Saccharomycodales</taxon>
        <taxon>Saccharomycodaceae</taxon>
        <taxon>Hanseniaspora</taxon>
    </lineage>
</organism>
<name>A0A1B7TJ79_9ASCO</name>
<evidence type="ECO:0000313" key="1">
    <source>
        <dbReference type="EMBL" id="OBA28801.1"/>
    </source>
</evidence>
<dbReference type="EMBL" id="LXPE01000002">
    <property type="protein sequence ID" value="OBA28801.1"/>
    <property type="molecule type" value="Genomic_DNA"/>
</dbReference>
<evidence type="ECO:0000313" key="2">
    <source>
        <dbReference type="Proteomes" id="UP000092321"/>
    </source>
</evidence>
<dbReference type="AlphaFoldDB" id="A0A1B7TJ79"/>
<comment type="caution">
    <text evidence="1">The sequence shown here is derived from an EMBL/GenBank/DDBJ whole genome shotgun (WGS) entry which is preliminary data.</text>
</comment>
<reference evidence="2" key="1">
    <citation type="journal article" date="2016" name="Proc. Natl. Acad. Sci. U.S.A.">
        <title>Comparative genomics of biotechnologically important yeasts.</title>
        <authorList>
            <person name="Riley R."/>
            <person name="Haridas S."/>
            <person name="Wolfe K.H."/>
            <person name="Lopes M.R."/>
            <person name="Hittinger C.T."/>
            <person name="Goeker M."/>
            <person name="Salamov A.A."/>
            <person name="Wisecaver J.H."/>
            <person name="Long T.M."/>
            <person name="Calvey C.H."/>
            <person name="Aerts A.L."/>
            <person name="Barry K.W."/>
            <person name="Choi C."/>
            <person name="Clum A."/>
            <person name="Coughlan A.Y."/>
            <person name="Deshpande S."/>
            <person name="Douglass A.P."/>
            <person name="Hanson S.J."/>
            <person name="Klenk H.-P."/>
            <person name="LaButti K.M."/>
            <person name="Lapidus A."/>
            <person name="Lindquist E.A."/>
            <person name="Lipzen A.M."/>
            <person name="Meier-Kolthoff J.P."/>
            <person name="Ohm R.A."/>
            <person name="Otillar R.P."/>
            <person name="Pangilinan J.L."/>
            <person name="Peng Y."/>
            <person name="Rokas A."/>
            <person name="Rosa C.A."/>
            <person name="Scheuner C."/>
            <person name="Sibirny A.A."/>
            <person name="Slot J.C."/>
            <person name="Stielow J.B."/>
            <person name="Sun H."/>
            <person name="Kurtzman C.P."/>
            <person name="Blackwell M."/>
            <person name="Grigoriev I.V."/>
            <person name="Jeffries T.W."/>
        </authorList>
    </citation>
    <scope>NUCLEOTIDE SEQUENCE [LARGE SCALE GENOMIC DNA]</scope>
    <source>
        <strain evidence="2">NRRL Y-1626</strain>
    </source>
</reference>